<proteinExistence type="predicted"/>
<reference evidence="2 3" key="1">
    <citation type="submission" date="2015-09" db="EMBL/GenBank/DDBJ databases">
        <authorList>
            <consortium name="Pathogen Informatics"/>
        </authorList>
    </citation>
    <scope>NUCLEOTIDE SEQUENCE [LARGE SCALE GENOMIC DNA]</scope>
    <source>
        <strain evidence="2 3">2789STDY5834945</strain>
    </source>
</reference>
<dbReference type="EMBL" id="CZBI01000002">
    <property type="protein sequence ID" value="CUP72641.1"/>
    <property type="molecule type" value="Genomic_DNA"/>
</dbReference>
<gene>
    <name evidence="2" type="ORF">ERS852557_01434</name>
</gene>
<dbReference type="GO" id="GO:0016740">
    <property type="term" value="F:transferase activity"/>
    <property type="evidence" value="ECO:0007669"/>
    <property type="project" value="UniProtKB-KW"/>
</dbReference>
<sequence length="366" mass="41954">MRIGILTFHRALNYGAVLQCYALQKVIKDLGHEVEVIDYRPDYIEKDRDINGKYSLKHAKGGLAKMKVMVTLFLSYIYKRRAKRVFDNFISNYYVLSSNSFTDIDDMPQDYNVYILGSDQIWNPIICNGYSPVFWGQFKRNPMSVLATYAASLGLATVSDEEKKLLSTYLRSFDCISVREDSMKGILKDLTTHIPCSVLDPTLLAPIEIFEKIAIKPDVDKYVLLITLEKDTQAFYFASNIARQLGCKVVRLSALSNFVMYVQENSIKKIAVSPEEYCGLFKYATCTVCISFHAIAFSLIFKKDFYALESIKRDRVYNLLSYLGLENRMVTSKANILFTSVSYSNYEGLMEKKRKTSMAYLKKVVQ</sequence>
<keyword evidence="2" id="KW-0808">Transferase</keyword>
<dbReference type="RefSeq" id="WP_055217657.1">
    <property type="nucleotide sequence ID" value="NZ_CZBI01000002.1"/>
</dbReference>
<feature type="domain" description="Polysaccharide pyruvyl transferase" evidence="1">
    <location>
        <begin position="13"/>
        <end position="308"/>
    </location>
</feature>
<dbReference type="Proteomes" id="UP000095541">
    <property type="component" value="Unassembled WGS sequence"/>
</dbReference>
<protein>
    <submittedName>
        <fullName evidence="2">Polysaccharide pyruvyl transferase</fullName>
    </submittedName>
</protein>
<evidence type="ECO:0000313" key="3">
    <source>
        <dbReference type="Proteomes" id="UP000095541"/>
    </source>
</evidence>
<evidence type="ECO:0000313" key="2">
    <source>
        <dbReference type="EMBL" id="CUP72641.1"/>
    </source>
</evidence>
<organism evidence="2 3">
    <name type="scientific">Bacteroides thetaiotaomicron</name>
    <dbReference type="NCBI Taxonomy" id="818"/>
    <lineage>
        <taxon>Bacteria</taxon>
        <taxon>Pseudomonadati</taxon>
        <taxon>Bacteroidota</taxon>
        <taxon>Bacteroidia</taxon>
        <taxon>Bacteroidales</taxon>
        <taxon>Bacteroidaceae</taxon>
        <taxon>Bacteroides</taxon>
    </lineage>
</organism>
<dbReference type="InterPro" id="IPR007345">
    <property type="entry name" value="Polysacch_pyruvyl_Trfase"/>
</dbReference>
<dbReference type="AlphaFoldDB" id="A0A174QL00"/>
<evidence type="ECO:0000259" key="1">
    <source>
        <dbReference type="Pfam" id="PF04230"/>
    </source>
</evidence>
<dbReference type="Pfam" id="PF04230">
    <property type="entry name" value="PS_pyruv_trans"/>
    <property type="match status" value="1"/>
</dbReference>
<name>A0A174QL00_BACT4</name>
<accession>A0A174QL00</accession>